<organism evidence="2 3">
    <name type="scientific">Pseudoclavibacter terrae</name>
    <dbReference type="NCBI Taxonomy" id="1530195"/>
    <lineage>
        <taxon>Bacteria</taxon>
        <taxon>Bacillati</taxon>
        <taxon>Actinomycetota</taxon>
        <taxon>Actinomycetes</taxon>
        <taxon>Micrococcales</taxon>
        <taxon>Microbacteriaceae</taxon>
        <taxon>Pseudoclavibacter</taxon>
    </lineage>
</organism>
<dbReference type="Proteomes" id="UP000490386">
    <property type="component" value="Unassembled WGS sequence"/>
</dbReference>
<dbReference type="AlphaFoldDB" id="A0A7J5B1L7"/>
<evidence type="ECO:0000256" key="1">
    <source>
        <dbReference type="SAM" id="MobiDB-lite"/>
    </source>
</evidence>
<evidence type="ECO:0000313" key="3">
    <source>
        <dbReference type="Proteomes" id="UP000490386"/>
    </source>
</evidence>
<protein>
    <submittedName>
        <fullName evidence="2">DUF177 domain-containing protein</fullName>
    </submittedName>
</protein>
<comment type="caution">
    <text evidence="2">The sequence shown here is derived from an EMBL/GenBank/DDBJ whole genome shotgun (WGS) entry which is preliminary data.</text>
</comment>
<dbReference type="EMBL" id="WBJX01000005">
    <property type="protein sequence ID" value="KAB1636892.1"/>
    <property type="molecule type" value="Genomic_DNA"/>
</dbReference>
<evidence type="ECO:0000313" key="2">
    <source>
        <dbReference type="EMBL" id="KAB1636892.1"/>
    </source>
</evidence>
<dbReference type="OrthoDB" id="9790372at2"/>
<feature type="region of interest" description="Disordered" evidence="1">
    <location>
        <begin position="175"/>
        <end position="217"/>
    </location>
</feature>
<reference evidence="2 3" key="1">
    <citation type="submission" date="2019-09" db="EMBL/GenBank/DDBJ databases">
        <title>Phylogeny of genus Pseudoclavibacter and closely related genus.</title>
        <authorList>
            <person name="Li Y."/>
        </authorList>
    </citation>
    <scope>NUCLEOTIDE SEQUENCE [LARGE SCALE GENOMIC DNA]</scope>
    <source>
        <strain evidence="2 3">THG-MD12</strain>
    </source>
</reference>
<accession>A0A7J5B1L7</accession>
<sequence>MHSEPRAYNLPVTSSPYLVNIATIVGKAGTMRTLELDFDAPERIGEGLGYIEKGTPIELDVRLEVLHDGILATASLESRMSGECSRCLTPLDEPLRVDFAELFAYARDEALEYEVHDDTVDLEPPVRDAVVLALPFQPVCRPDCLGLDPETGEKLVEPLEEQAPAVDPRWAALAGFGASTEAAEEPATGSEEVAGPRETESREDARNHDYKGEPGQR</sequence>
<gene>
    <name evidence="2" type="ORF">F8O03_15165</name>
</gene>
<dbReference type="InterPro" id="IPR003772">
    <property type="entry name" value="YceD"/>
</dbReference>
<dbReference type="Pfam" id="PF02620">
    <property type="entry name" value="YceD"/>
    <property type="match status" value="1"/>
</dbReference>
<proteinExistence type="predicted"/>
<name>A0A7J5B1L7_9MICO</name>
<keyword evidence="3" id="KW-1185">Reference proteome</keyword>
<feature type="compositionally biased region" description="Basic and acidic residues" evidence="1">
    <location>
        <begin position="194"/>
        <end position="217"/>
    </location>
</feature>